<dbReference type="InterPro" id="IPR029033">
    <property type="entry name" value="His_PPase_superfam"/>
</dbReference>
<dbReference type="EMBL" id="CAJQYY010000001">
    <property type="protein sequence ID" value="CAG4886161.1"/>
    <property type="molecule type" value="Genomic_DNA"/>
</dbReference>
<dbReference type="NCBIfam" id="TIGR03162">
    <property type="entry name" value="ribazole_cobC"/>
    <property type="match status" value="1"/>
</dbReference>
<gene>
    <name evidence="2" type="ORF">R54767_00157</name>
</gene>
<dbReference type="Proteomes" id="UP000789752">
    <property type="component" value="Unassembled WGS sequence"/>
</dbReference>
<evidence type="ECO:0000256" key="1">
    <source>
        <dbReference type="NCBIfam" id="TIGR03162"/>
    </source>
</evidence>
<evidence type="ECO:0000313" key="2">
    <source>
        <dbReference type="EMBL" id="CAG4886161.1"/>
    </source>
</evidence>
<dbReference type="RefSeq" id="WP_228973887.1">
    <property type="nucleotide sequence ID" value="NZ_CAJQYY010000001.1"/>
</dbReference>
<dbReference type="Pfam" id="PF00300">
    <property type="entry name" value="His_Phos_1"/>
    <property type="match status" value="1"/>
</dbReference>
<comment type="caution">
    <text evidence="2">The sequence shown here is derived from an EMBL/GenBank/DDBJ whole genome shotgun (WGS) entry which is preliminary data.</text>
</comment>
<dbReference type="InterPro" id="IPR013078">
    <property type="entry name" value="His_Pase_superF_clade-1"/>
</dbReference>
<evidence type="ECO:0000313" key="3">
    <source>
        <dbReference type="Proteomes" id="UP000789752"/>
    </source>
</evidence>
<accession>A0ABN7QCZ6</accession>
<sequence length="194" mass="21663">MDLILIRHPAVAIDAGVCYGRSDVALADAPPASVAALEARRLELPAPDSVWSSPLTRCHSIAAPWAARWAREVSVDPRLQEMDFGTWEQRRWDDIDRALLDDWAADLHHARAHGGESVAQFSARVETWFDERQTEAGDACVHVVTHAGVIRVLTSLALRVSLEQTLSWSIDFAGVVWLRRREPGAAWTLVRWNV</sequence>
<dbReference type="InterPro" id="IPR017578">
    <property type="entry name" value="Ribazole_CobC"/>
</dbReference>
<dbReference type="EC" id="3.1.3.73" evidence="1"/>
<dbReference type="SUPFAM" id="SSF53254">
    <property type="entry name" value="Phosphoglycerate mutase-like"/>
    <property type="match status" value="1"/>
</dbReference>
<organism evidence="2 3">
    <name type="scientific">Paraburkholderia gardini</name>
    <dbReference type="NCBI Taxonomy" id="2823469"/>
    <lineage>
        <taxon>Bacteria</taxon>
        <taxon>Pseudomonadati</taxon>
        <taxon>Pseudomonadota</taxon>
        <taxon>Betaproteobacteria</taxon>
        <taxon>Burkholderiales</taxon>
        <taxon>Burkholderiaceae</taxon>
        <taxon>Paraburkholderia</taxon>
    </lineage>
</organism>
<proteinExistence type="predicted"/>
<reference evidence="2 3" key="1">
    <citation type="submission" date="2021-04" db="EMBL/GenBank/DDBJ databases">
        <authorList>
            <person name="Vanwijnsberghe S."/>
        </authorList>
    </citation>
    <scope>NUCLEOTIDE SEQUENCE [LARGE SCALE GENOMIC DNA]</scope>
    <source>
        <strain evidence="2 3">LMG 32171</strain>
    </source>
</reference>
<name>A0ABN7QCZ6_9BURK</name>
<dbReference type="Gene3D" id="3.40.50.1240">
    <property type="entry name" value="Phosphoglycerate mutase-like"/>
    <property type="match status" value="1"/>
</dbReference>
<dbReference type="SMART" id="SM00855">
    <property type="entry name" value="PGAM"/>
    <property type="match status" value="1"/>
</dbReference>
<protein>
    <recommendedName>
        <fullName evidence="1">Alpha-ribazole phosphatase</fullName>
        <ecNumber evidence="1">3.1.3.73</ecNumber>
    </recommendedName>
</protein>
<dbReference type="CDD" id="cd07067">
    <property type="entry name" value="HP_PGM_like"/>
    <property type="match status" value="1"/>
</dbReference>
<keyword evidence="3" id="KW-1185">Reference proteome</keyword>